<dbReference type="PANTHER" id="PTHR37804:SF1">
    <property type="entry name" value="CDAA REGULATORY PROTEIN CDAR"/>
    <property type="match status" value="1"/>
</dbReference>
<evidence type="ECO:0000313" key="1">
    <source>
        <dbReference type="EMBL" id="MBK0380844.1"/>
    </source>
</evidence>
<dbReference type="Pfam" id="PF07949">
    <property type="entry name" value="YbbR"/>
    <property type="match status" value="1"/>
</dbReference>
<protein>
    <submittedName>
        <fullName evidence="1">YbbR-like domain-containing protein</fullName>
    </submittedName>
</protein>
<proteinExistence type="predicted"/>
<dbReference type="Proteomes" id="UP000613193">
    <property type="component" value="Unassembled WGS sequence"/>
</dbReference>
<organism evidence="1 2">
    <name type="scientific">Mucilaginibacter segetis</name>
    <dbReference type="NCBI Taxonomy" id="2793071"/>
    <lineage>
        <taxon>Bacteria</taxon>
        <taxon>Pseudomonadati</taxon>
        <taxon>Bacteroidota</taxon>
        <taxon>Sphingobacteriia</taxon>
        <taxon>Sphingobacteriales</taxon>
        <taxon>Sphingobacteriaceae</taxon>
        <taxon>Mucilaginibacter</taxon>
    </lineage>
</organism>
<dbReference type="InterPro" id="IPR012505">
    <property type="entry name" value="YbbR"/>
</dbReference>
<gene>
    <name evidence="1" type="ORF">I5M19_16085</name>
</gene>
<dbReference type="PANTHER" id="PTHR37804">
    <property type="entry name" value="CDAA REGULATORY PROTEIN CDAR"/>
    <property type="match status" value="1"/>
</dbReference>
<sequence>MAIIKLSAIERRRLSAFITCLVVAILAWVFTALSNPYKFTVKQIISFKNAPQKRAFHPLQSDTVNTIVQGSGWQMLFSRMNDDKKVIEVDLHTLENRNYVVLSSQLKQINFKKQINNEIIAVNPDTLFFDFSSRRVKKVPVKLITLLKYQKQFAQSAPVSIKPAFVTISGPAEILSKIDSWETDSVVLNGLNESYNARVKLRPSTEGNLEVLPKSVMVNIPVDEFTEKTLEIPVKLINNHNYYDVKIFPQKVKVTFTTSLTKYPDTNEDVFEAVADLDKWKLGGYSVLPVKLTHIPSYSKIVKVEPRNIDFIVKK</sequence>
<dbReference type="InterPro" id="IPR053154">
    <property type="entry name" value="c-di-AMP_regulator"/>
</dbReference>
<accession>A0A934UNX1</accession>
<dbReference type="Gene3D" id="2.170.120.40">
    <property type="entry name" value="YbbR-like domain"/>
    <property type="match status" value="1"/>
</dbReference>
<keyword evidence="2" id="KW-1185">Reference proteome</keyword>
<dbReference type="Gene3D" id="2.170.120.30">
    <property type="match status" value="1"/>
</dbReference>
<evidence type="ECO:0000313" key="2">
    <source>
        <dbReference type="Proteomes" id="UP000613193"/>
    </source>
</evidence>
<name>A0A934UNX1_9SPHI</name>
<dbReference type="RefSeq" id="WP_200067379.1">
    <property type="nucleotide sequence ID" value="NZ_JAEHFW010000003.1"/>
</dbReference>
<dbReference type="EMBL" id="JAEHFW010000003">
    <property type="protein sequence ID" value="MBK0380844.1"/>
    <property type="molecule type" value="Genomic_DNA"/>
</dbReference>
<reference evidence="1" key="1">
    <citation type="submission" date="2020-12" db="EMBL/GenBank/DDBJ databases">
        <title>Bacterial novel species Mucilaginibacter sp. SD-g isolated from soil.</title>
        <authorList>
            <person name="Jung H.-Y."/>
        </authorList>
    </citation>
    <scope>NUCLEOTIDE SEQUENCE</scope>
    <source>
        <strain evidence="1">SD-g</strain>
    </source>
</reference>
<comment type="caution">
    <text evidence="1">The sequence shown here is derived from an EMBL/GenBank/DDBJ whole genome shotgun (WGS) entry which is preliminary data.</text>
</comment>
<dbReference type="AlphaFoldDB" id="A0A934UNX1"/>